<dbReference type="AlphaFoldDB" id="A0A0E9XN82"/>
<sequence length="34" mass="4011">MVIFHCSECLNSLVILGSHYPQIMLCVYIFLYFI</sequence>
<keyword evidence="1" id="KW-0472">Membrane</keyword>
<organism evidence="2">
    <name type="scientific">Anguilla anguilla</name>
    <name type="common">European freshwater eel</name>
    <name type="synonym">Muraena anguilla</name>
    <dbReference type="NCBI Taxonomy" id="7936"/>
    <lineage>
        <taxon>Eukaryota</taxon>
        <taxon>Metazoa</taxon>
        <taxon>Chordata</taxon>
        <taxon>Craniata</taxon>
        <taxon>Vertebrata</taxon>
        <taxon>Euteleostomi</taxon>
        <taxon>Actinopterygii</taxon>
        <taxon>Neopterygii</taxon>
        <taxon>Teleostei</taxon>
        <taxon>Anguilliformes</taxon>
        <taxon>Anguillidae</taxon>
        <taxon>Anguilla</taxon>
    </lineage>
</organism>
<reference evidence="2" key="2">
    <citation type="journal article" date="2015" name="Fish Shellfish Immunol.">
        <title>Early steps in the European eel (Anguilla anguilla)-Vibrio vulnificus interaction in the gills: Role of the RtxA13 toxin.</title>
        <authorList>
            <person name="Callol A."/>
            <person name="Pajuelo D."/>
            <person name="Ebbesson L."/>
            <person name="Teles M."/>
            <person name="MacKenzie S."/>
            <person name="Amaro C."/>
        </authorList>
    </citation>
    <scope>NUCLEOTIDE SEQUENCE</scope>
</reference>
<keyword evidence="1" id="KW-0812">Transmembrane</keyword>
<reference evidence="2" key="1">
    <citation type="submission" date="2014-11" db="EMBL/GenBank/DDBJ databases">
        <authorList>
            <person name="Amaro Gonzalez C."/>
        </authorList>
    </citation>
    <scope>NUCLEOTIDE SEQUENCE</scope>
</reference>
<dbReference type="EMBL" id="GBXM01005404">
    <property type="protein sequence ID" value="JAI03174.1"/>
    <property type="molecule type" value="Transcribed_RNA"/>
</dbReference>
<name>A0A0E9XN82_ANGAN</name>
<evidence type="ECO:0000313" key="2">
    <source>
        <dbReference type="EMBL" id="JAI03174.1"/>
    </source>
</evidence>
<evidence type="ECO:0000256" key="1">
    <source>
        <dbReference type="SAM" id="Phobius"/>
    </source>
</evidence>
<protein>
    <submittedName>
        <fullName evidence="2">Uncharacterized protein</fullName>
    </submittedName>
</protein>
<proteinExistence type="predicted"/>
<keyword evidence="1" id="KW-1133">Transmembrane helix</keyword>
<feature type="transmembrane region" description="Helical" evidence="1">
    <location>
        <begin position="12"/>
        <end position="33"/>
    </location>
</feature>
<accession>A0A0E9XN82</accession>